<dbReference type="GO" id="GO:0045332">
    <property type="term" value="P:phospholipid translocation"/>
    <property type="evidence" value="ECO:0007669"/>
    <property type="project" value="TreeGrafter"/>
</dbReference>
<evidence type="ECO:0000313" key="5">
    <source>
        <dbReference type="EMBL" id="JAT14677.1"/>
    </source>
</evidence>
<dbReference type="Pfam" id="PF05254">
    <property type="entry name" value="UPF0203"/>
    <property type="match status" value="1"/>
</dbReference>
<dbReference type="GO" id="GO:0005758">
    <property type="term" value="C:mitochondrial intermembrane space"/>
    <property type="evidence" value="ECO:0007669"/>
    <property type="project" value="TreeGrafter"/>
</dbReference>
<reference evidence="5" key="1">
    <citation type="submission" date="2015-11" db="EMBL/GenBank/DDBJ databases">
        <title>De novo transcriptome assembly of four potential Pierce s Disease insect vectors from Arizona vineyards.</title>
        <authorList>
            <person name="Tassone E.E."/>
        </authorList>
    </citation>
    <scope>NUCLEOTIDE SEQUENCE</scope>
</reference>
<dbReference type="PROSITE" id="PS51808">
    <property type="entry name" value="CHCH"/>
    <property type="match status" value="1"/>
</dbReference>
<dbReference type="PANTHER" id="PTHR46403">
    <property type="entry name" value="TP53-REGULATED INHIBITOR OF APOPTOSIS 1"/>
    <property type="match status" value="1"/>
</dbReference>
<dbReference type="Gene3D" id="3.40.50.10140">
    <property type="entry name" value="Toll/interleukin-1 receptor homology (TIR) domain"/>
    <property type="match status" value="1"/>
</dbReference>
<dbReference type="InterPro" id="IPR035897">
    <property type="entry name" value="Toll_tir_struct_dom_sf"/>
</dbReference>
<proteinExistence type="inferred from homology"/>
<comment type="catalytic activity">
    <reaction evidence="3">
        <text>a 1,2-diacyl-sn-glycero-3-phosphate(in) = a 1,2-diacyl-sn-glycero-3-phosphate(out)</text>
        <dbReference type="Rhea" id="RHEA:36435"/>
        <dbReference type="ChEBI" id="CHEBI:58608"/>
    </reaction>
</comment>
<protein>
    <submittedName>
        <fullName evidence="5">Uncharacterized protein</fullName>
    </submittedName>
</protein>
<dbReference type="EMBL" id="GEBQ01025300">
    <property type="protein sequence ID" value="JAT14677.1"/>
    <property type="molecule type" value="Transcribed_RNA"/>
</dbReference>
<dbReference type="GO" id="GO:0005634">
    <property type="term" value="C:nucleus"/>
    <property type="evidence" value="ECO:0007669"/>
    <property type="project" value="TreeGrafter"/>
</dbReference>
<dbReference type="AlphaFoldDB" id="A0A1B6KTB8"/>
<gene>
    <name evidence="5" type="ORF">g.17275</name>
</gene>
<accession>A0A1B6KTB8</accession>
<feature type="region of interest" description="Disordered" evidence="4">
    <location>
        <begin position="1"/>
        <end position="44"/>
    </location>
</feature>
<dbReference type="InterPro" id="IPR007918">
    <property type="entry name" value="MDM35_apoptosis"/>
</dbReference>
<evidence type="ECO:0000256" key="2">
    <source>
        <dbReference type="ARBA" id="ARBA00023157"/>
    </source>
</evidence>
<keyword evidence="2" id="KW-1015">Disulfide bond</keyword>
<sequence length="236" mass="27198">IQQTPTLPRGNNRETSAPFQKKRGRKLMNQAVRPPLKTSKTGFTTKYPSRFETAIEKLKYITEIASQKPSASEPKDQYDRFAEHIASQLRELPLKSFVKIQNEFQEIITKERLKQIENSEPIVVNLSPSIISPNCSLNPEKNELHTQRDDGQHVVLKIGMNSYQNKCTTLKHEYDECFNAWFTQKFLKGEVGPEPCSSLFEVYQECLKKTMKENNIEMKEIDKPVLGTPEERKAPP</sequence>
<dbReference type="GO" id="GO:1990050">
    <property type="term" value="F:phosphatidic acid transfer activity"/>
    <property type="evidence" value="ECO:0007669"/>
    <property type="project" value="TreeGrafter"/>
</dbReference>
<evidence type="ECO:0000256" key="1">
    <source>
        <dbReference type="ARBA" id="ARBA00006196"/>
    </source>
</evidence>
<evidence type="ECO:0000256" key="4">
    <source>
        <dbReference type="SAM" id="MobiDB-lite"/>
    </source>
</evidence>
<name>A0A1B6KTB8_9HEMI</name>
<feature type="non-terminal residue" evidence="5">
    <location>
        <position position="1"/>
    </location>
</feature>
<dbReference type="PANTHER" id="PTHR46403:SF1">
    <property type="entry name" value="TP53-REGULATED INHIBITOR OF APOPTOSIS 1"/>
    <property type="match status" value="1"/>
</dbReference>
<evidence type="ECO:0000256" key="3">
    <source>
        <dbReference type="ARBA" id="ARBA00023706"/>
    </source>
</evidence>
<dbReference type="GO" id="GO:0005829">
    <property type="term" value="C:cytosol"/>
    <property type="evidence" value="ECO:0007669"/>
    <property type="project" value="TreeGrafter"/>
</dbReference>
<comment type="similarity">
    <text evidence="1">Belongs to the TRIAP1/MDM35 family.</text>
</comment>
<organism evidence="5">
    <name type="scientific">Graphocephala atropunctata</name>
    <dbReference type="NCBI Taxonomy" id="36148"/>
    <lineage>
        <taxon>Eukaryota</taxon>
        <taxon>Metazoa</taxon>
        <taxon>Ecdysozoa</taxon>
        <taxon>Arthropoda</taxon>
        <taxon>Hexapoda</taxon>
        <taxon>Insecta</taxon>
        <taxon>Pterygota</taxon>
        <taxon>Neoptera</taxon>
        <taxon>Paraneoptera</taxon>
        <taxon>Hemiptera</taxon>
        <taxon>Auchenorrhyncha</taxon>
        <taxon>Membracoidea</taxon>
        <taxon>Cicadellidae</taxon>
        <taxon>Cicadellinae</taxon>
        <taxon>Cicadellini</taxon>
        <taxon>Graphocephala</taxon>
    </lineage>
</organism>